<evidence type="ECO:0000256" key="9">
    <source>
        <dbReference type="RuleBase" id="RU364020"/>
    </source>
</evidence>
<dbReference type="InterPro" id="IPR005331">
    <property type="entry name" value="Sulfotransferase"/>
</dbReference>
<accession>A0A913ZMI4</accession>
<name>A0A913ZMI4_PATMI</name>
<dbReference type="Proteomes" id="UP000887568">
    <property type="component" value="Unplaced"/>
</dbReference>
<keyword evidence="4" id="KW-0812">Transmembrane</keyword>
<dbReference type="PANTHER" id="PTHR12137">
    <property type="entry name" value="CARBOHYDRATE SULFOTRANSFERASE"/>
    <property type="match status" value="1"/>
</dbReference>
<evidence type="ECO:0000256" key="2">
    <source>
        <dbReference type="ARBA" id="ARBA00006339"/>
    </source>
</evidence>
<keyword evidence="8 9" id="KW-0325">Glycoprotein</keyword>
<dbReference type="GeneID" id="119725612"/>
<evidence type="ECO:0000256" key="4">
    <source>
        <dbReference type="ARBA" id="ARBA00022692"/>
    </source>
</evidence>
<comment type="similarity">
    <text evidence="2 9">Belongs to the sulfotransferase 2 family.</text>
</comment>
<evidence type="ECO:0000256" key="1">
    <source>
        <dbReference type="ARBA" id="ARBA00004323"/>
    </source>
</evidence>
<keyword evidence="11" id="KW-1185">Reference proteome</keyword>
<dbReference type="RefSeq" id="XP_038053018.1">
    <property type="nucleotide sequence ID" value="XM_038197090.1"/>
</dbReference>
<keyword evidence="7" id="KW-0472">Membrane</keyword>
<keyword evidence="6 9" id="KW-0333">Golgi apparatus</keyword>
<dbReference type="GO" id="GO:0016051">
    <property type="term" value="P:carbohydrate biosynthetic process"/>
    <property type="evidence" value="ECO:0007669"/>
    <property type="project" value="InterPro"/>
</dbReference>
<evidence type="ECO:0000313" key="10">
    <source>
        <dbReference type="EnsemblMetazoa" id="XP_038053018.1"/>
    </source>
</evidence>
<dbReference type="AlphaFoldDB" id="A0A913ZMI4"/>
<evidence type="ECO:0000256" key="7">
    <source>
        <dbReference type="ARBA" id="ARBA00023136"/>
    </source>
</evidence>
<keyword evidence="5" id="KW-1133">Transmembrane helix</keyword>
<dbReference type="EC" id="2.8.2.-" evidence="9"/>
<dbReference type="EnsemblMetazoa" id="XM_038197090.1">
    <property type="protein sequence ID" value="XP_038053018.1"/>
    <property type="gene ID" value="LOC119725612"/>
</dbReference>
<dbReference type="PANTHER" id="PTHR12137:SF54">
    <property type="entry name" value="CARBOHYDRATE SULFOTRANSFERASE"/>
    <property type="match status" value="1"/>
</dbReference>
<dbReference type="OrthoDB" id="2019940at2759"/>
<evidence type="ECO:0000256" key="6">
    <source>
        <dbReference type="ARBA" id="ARBA00023034"/>
    </source>
</evidence>
<evidence type="ECO:0000313" key="11">
    <source>
        <dbReference type="Proteomes" id="UP000887568"/>
    </source>
</evidence>
<keyword evidence="9" id="KW-0119">Carbohydrate metabolism</keyword>
<reference evidence="10" key="1">
    <citation type="submission" date="2022-11" db="UniProtKB">
        <authorList>
            <consortium name="EnsemblMetazoa"/>
        </authorList>
    </citation>
    <scope>IDENTIFICATION</scope>
</reference>
<sequence length="401" mass="47479">MSARRIIRATKKRITVGLLIVLATLYASFVVFGRGFVLSKTDTLLKRVYTDDVLDVRNEVVAPPDTRLPVSHGHTLRNHSSEIQNASRVNTSAVNNQSKEIMQDKTETNQQEEDAEFLQRMADVQKARHDLIRKRCADTYNITEQVDFRRDRAKILSWKKLYEHAYANDDFKFIICRVLKVGSFSWRKVIRSLWEKGSPAFKRKQKMGDYAMREYDDETFLTELENYTKVLYVREPFARLLSGYRDKYVELRHFPYYKPIGSKIIQAYRKGATKSQINSGKPTFEEFVRWLVKDPDNREGDYHWRPLFDWYHPCEMQYDYIGKLETAGEDAKYIFKMLGIDKLETYPSTETHHKFSSTKDILKQYYSQISPELLPKIVYRYREEFVLYNYTVPETLSDIWS</sequence>
<evidence type="ECO:0000256" key="3">
    <source>
        <dbReference type="ARBA" id="ARBA00022679"/>
    </source>
</evidence>
<organism evidence="10 11">
    <name type="scientific">Patiria miniata</name>
    <name type="common">Bat star</name>
    <name type="synonym">Asterina miniata</name>
    <dbReference type="NCBI Taxonomy" id="46514"/>
    <lineage>
        <taxon>Eukaryota</taxon>
        <taxon>Metazoa</taxon>
        <taxon>Echinodermata</taxon>
        <taxon>Eleutherozoa</taxon>
        <taxon>Asterozoa</taxon>
        <taxon>Asteroidea</taxon>
        <taxon>Valvatacea</taxon>
        <taxon>Valvatida</taxon>
        <taxon>Asterinidae</taxon>
        <taxon>Patiria</taxon>
    </lineage>
</organism>
<protein>
    <recommendedName>
        <fullName evidence="9">Carbohydrate sulfotransferase</fullName>
        <ecNumber evidence="9">2.8.2.-</ecNumber>
    </recommendedName>
</protein>
<evidence type="ECO:0000256" key="5">
    <source>
        <dbReference type="ARBA" id="ARBA00022989"/>
    </source>
</evidence>
<keyword evidence="3 9" id="KW-0808">Transferase</keyword>
<proteinExistence type="inferred from homology"/>
<keyword evidence="9" id="KW-0735">Signal-anchor</keyword>
<dbReference type="OMA" id="KFIICRV"/>
<dbReference type="InterPro" id="IPR018011">
    <property type="entry name" value="Carb_sulfotrans_8-10"/>
</dbReference>
<comment type="subcellular location">
    <subcellularLocation>
        <location evidence="1 9">Golgi apparatus membrane</location>
        <topology evidence="1 9">Single-pass type II membrane protein</topology>
    </subcellularLocation>
</comment>
<evidence type="ECO:0000256" key="8">
    <source>
        <dbReference type="ARBA" id="ARBA00023180"/>
    </source>
</evidence>
<dbReference type="Pfam" id="PF03567">
    <property type="entry name" value="Sulfotransfer_2"/>
    <property type="match status" value="1"/>
</dbReference>
<dbReference type="GO" id="GO:0008146">
    <property type="term" value="F:sulfotransferase activity"/>
    <property type="evidence" value="ECO:0007669"/>
    <property type="project" value="InterPro"/>
</dbReference>
<dbReference type="GO" id="GO:0000139">
    <property type="term" value="C:Golgi membrane"/>
    <property type="evidence" value="ECO:0007669"/>
    <property type="project" value="UniProtKB-SubCell"/>
</dbReference>